<comment type="caution">
    <text evidence="1">The sequence shown here is derived from an EMBL/GenBank/DDBJ whole genome shotgun (WGS) entry which is preliminary data.</text>
</comment>
<sequence>MEIDQAAALSRPLVIHAKLLPVAGETLAEDVPCIPFVSQFVEELILRVFALSGLPLTLRT</sequence>
<dbReference type="RefSeq" id="WP_006697683.1">
    <property type="nucleotide sequence ID" value="NZ_AMQQ01000007.1"/>
</dbReference>
<dbReference type="Proteomes" id="UP000017668">
    <property type="component" value="Unassembled WGS sequence"/>
</dbReference>
<accession>A0ABN0HR18</accession>
<evidence type="ECO:0000313" key="1">
    <source>
        <dbReference type="EMBL" id="EKJ96914.1"/>
    </source>
</evidence>
<proteinExistence type="predicted"/>
<keyword evidence="2" id="KW-1185">Reference proteome</keyword>
<organism evidence="1 2">
    <name type="scientific">Bradyrhizobium lupini HPC(L)</name>
    <dbReference type="NCBI Taxonomy" id="1229491"/>
    <lineage>
        <taxon>Bacteria</taxon>
        <taxon>Pseudomonadati</taxon>
        <taxon>Pseudomonadota</taxon>
        <taxon>Alphaproteobacteria</taxon>
        <taxon>Hyphomicrobiales</taxon>
        <taxon>Nitrobacteraceae</taxon>
        <taxon>Bradyrhizobium</taxon>
    </lineage>
</organism>
<name>A0ABN0HR18_RHILU</name>
<protein>
    <submittedName>
        <fullName evidence="1">Uncharacterized protein</fullName>
    </submittedName>
</protein>
<dbReference type="EMBL" id="AMQQ01000007">
    <property type="protein sequence ID" value="EKJ96914.1"/>
    <property type="molecule type" value="Genomic_DNA"/>
</dbReference>
<evidence type="ECO:0000313" key="2">
    <source>
        <dbReference type="Proteomes" id="UP000017668"/>
    </source>
</evidence>
<gene>
    <name evidence="1" type="ORF">C241_04538</name>
</gene>
<reference evidence="1 2" key="1">
    <citation type="journal article" date="2013" name="Genome Announc.">
        <title>Genome Sequence of Rhizobium lupini HPC(L) Isolated from Saline Desert Soil, Kutch (Gujarat).</title>
        <authorList>
            <person name="Agarwal L."/>
            <person name="Purohit H.J."/>
        </authorList>
    </citation>
    <scope>NUCLEOTIDE SEQUENCE [LARGE SCALE GENOMIC DNA]</scope>
    <source>
        <strain evidence="2">HPC(L)</strain>
    </source>
</reference>